<name>A0AAV4QIW9_CAEEX</name>
<gene>
    <name evidence="2" type="ORF">CEXT_565721</name>
</gene>
<dbReference type="Proteomes" id="UP001054945">
    <property type="component" value="Unassembled WGS sequence"/>
</dbReference>
<dbReference type="EMBL" id="BPLR01006093">
    <property type="protein sequence ID" value="GIY07353.1"/>
    <property type="molecule type" value="Genomic_DNA"/>
</dbReference>
<feature type="compositionally biased region" description="Polar residues" evidence="1">
    <location>
        <begin position="178"/>
        <end position="188"/>
    </location>
</feature>
<dbReference type="AlphaFoldDB" id="A0AAV4QIW9"/>
<accession>A0AAV4QIW9</accession>
<comment type="caution">
    <text evidence="2">The sequence shown here is derived from an EMBL/GenBank/DDBJ whole genome shotgun (WGS) entry which is preliminary data.</text>
</comment>
<feature type="compositionally biased region" description="Polar residues" evidence="1">
    <location>
        <begin position="161"/>
        <end position="171"/>
    </location>
</feature>
<organism evidence="2 3">
    <name type="scientific">Caerostris extrusa</name>
    <name type="common">Bark spider</name>
    <name type="synonym">Caerostris bankana</name>
    <dbReference type="NCBI Taxonomy" id="172846"/>
    <lineage>
        <taxon>Eukaryota</taxon>
        <taxon>Metazoa</taxon>
        <taxon>Ecdysozoa</taxon>
        <taxon>Arthropoda</taxon>
        <taxon>Chelicerata</taxon>
        <taxon>Arachnida</taxon>
        <taxon>Araneae</taxon>
        <taxon>Araneomorphae</taxon>
        <taxon>Entelegynae</taxon>
        <taxon>Araneoidea</taxon>
        <taxon>Araneidae</taxon>
        <taxon>Caerostris</taxon>
    </lineage>
</organism>
<reference evidence="2 3" key="1">
    <citation type="submission" date="2021-06" db="EMBL/GenBank/DDBJ databases">
        <title>Caerostris extrusa draft genome.</title>
        <authorList>
            <person name="Kono N."/>
            <person name="Arakawa K."/>
        </authorList>
    </citation>
    <scope>NUCLEOTIDE SEQUENCE [LARGE SCALE GENOMIC DNA]</scope>
</reference>
<evidence type="ECO:0000313" key="2">
    <source>
        <dbReference type="EMBL" id="GIY07353.1"/>
    </source>
</evidence>
<evidence type="ECO:0000313" key="3">
    <source>
        <dbReference type="Proteomes" id="UP001054945"/>
    </source>
</evidence>
<evidence type="ECO:0000256" key="1">
    <source>
        <dbReference type="SAM" id="MobiDB-lite"/>
    </source>
</evidence>
<proteinExistence type="predicted"/>
<keyword evidence="3" id="KW-1185">Reference proteome</keyword>
<sequence length="188" mass="22119">MHDDRKSLKRKSSGFAVYLARLLPQPEDLILPNKIERDRKKKKRRYKNRQTILARPTPFGPDYSQRLSPKRTNLQFEFIYLEISISDKIKDIELSLALSPSSSSCSWYRSMRQISFDDFGEELKEKILRICGPPRKTAATTEDLILPDKIEREKEKKKIQNRQTIFDQTTPFGPDYSQRLSPKRTNLQ</sequence>
<feature type="region of interest" description="Disordered" evidence="1">
    <location>
        <begin position="154"/>
        <end position="188"/>
    </location>
</feature>
<protein>
    <submittedName>
        <fullName evidence="2">Uncharacterized protein</fullName>
    </submittedName>
</protein>